<proteinExistence type="inferred from homology"/>
<accession>A0ABR7Z5Z1</accession>
<evidence type="ECO:0000256" key="2">
    <source>
        <dbReference type="ARBA" id="ARBA00022645"/>
    </source>
</evidence>
<feature type="domain" description="LD-carboxypeptidase C-terminal" evidence="7">
    <location>
        <begin position="179"/>
        <end position="289"/>
    </location>
</feature>
<keyword evidence="4" id="KW-0378">Hydrolase</keyword>
<dbReference type="InterPro" id="IPR029062">
    <property type="entry name" value="Class_I_gatase-like"/>
</dbReference>
<comment type="similarity">
    <text evidence="1">Belongs to the peptidase S66 family.</text>
</comment>
<comment type="caution">
    <text evidence="8">The sequence shown here is derived from an EMBL/GenBank/DDBJ whole genome shotgun (WGS) entry which is preliminary data.</text>
</comment>
<protein>
    <submittedName>
        <fullName evidence="8">LD-carboxypeptidase</fullName>
    </submittedName>
</protein>
<dbReference type="SUPFAM" id="SSF52317">
    <property type="entry name" value="Class I glutamine amidotransferase-like"/>
    <property type="match status" value="1"/>
</dbReference>
<keyword evidence="9" id="KW-1185">Reference proteome</keyword>
<dbReference type="PANTHER" id="PTHR30237">
    <property type="entry name" value="MURAMOYLTETRAPEPTIDE CARBOXYPEPTIDASE"/>
    <property type="match status" value="1"/>
</dbReference>
<gene>
    <name evidence="8" type="ORF">HAQ05_19910</name>
</gene>
<evidence type="ECO:0000313" key="9">
    <source>
        <dbReference type="Proteomes" id="UP000805841"/>
    </source>
</evidence>
<dbReference type="PANTHER" id="PTHR30237:SF2">
    <property type="entry name" value="MUREIN TETRAPEPTIDE CARBOXYPEPTIDASE"/>
    <property type="match status" value="1"/>
</dbReference>
<dbReference type="Gene3D" id="3.50.30.60">
    <property type="entry name" value="LD-carboxypeptidase A C-terminal domain-like"/>
    <property type="match status" value="1"/>
</dbReference>
<dbReference type="InterPro" id="IPR040921">
    <property type="entry name" value="Peptidase_S66C"/>
</dbReference>
<evidence type="ECO:0000256" key="5">
    <source>
        <dbReference type="ARBA" id="ARBA00022825"/>
    </source>
</evidence>
<evidence type="ECO:0000256" key="1">
    <source>
        <dbReference type="ARBA" id="ARBA00010233"/>
    </source>
</evidence>
<dbReference type="CDD" id="cd07025">
    <property type="entry name" value="Peptidase_S66"/>
    <property type="match status" value="1"/>
</dbReference>
<dbReference type="PIRSF" id="PIRSF028757">
    <property type="entry name" value="LD-carboxypeptidase"/>
    <property type="match status" value="1"/>
</dbReference>
<dbReference type="InterPro" id="IPR040449">
    <property type="entry name" value="Peptidase_S66_N"/>
</dbReference>
<dbReference type="Pfam" id="PF17676">
    <property type="entry name" value="Peptidase_S66C"/>
    <property type="match status" value="1"/>
</dbReference>
<evidence type="ECO:0000256" key="3">
    <source>
        <dbReference type="ARBA" id="ARBA00022670"/>
    </source>
</evidence>
<dbReference type="EMBL" id="JAAOCA010000027">
    <property type="protein sequence ID" value="MBD1600949.1"/>
    <property type="molecule type" value="Genomic_DNA"/>
</dbReference>
<dbReference type="Gene3D" id="3.40.50.10740">
    <property type="entry name" value="Class I glutamine amidotransferase-like"/>
    <property type="match status" value="1"/>
</dbReference>
<dbReference type="InterPro" id="IPR027461">
    <property type="entry name" value="Carboxypeptidase_A_C_sf"/>
</dbReference>
<name>A0ABR7Z5Z1_9PSED</name>
<keyword evidence="5" id="KW-0720">Serine protease</keyword>
<reference evidence="8 9" key="1">
    <citation type="journal article" date="2020" name="Insects">
        <title>Bacteria Belonging to Pseudomonas typographi sp. nov. from the Bark Beetle Ips typographus Have Genomic Potential to Aid in the Host Ecology.</title>
        <authorList>
            <person name="Peral-Aranega E."/>
            <person name="Saati-Santamaria Z."/>
            <person name="Kolarik M."/>
            <person name="Rivas R."/>
            <person name="Garcia-Fraile P."/>
        </authorList>
    </citation>
    <scope>NUCLEOTIDE SEQUENCE [LARGE SCALE GENOMIC DNA]</scope>
    <source>
        <strain evidence="8 9">CA3A</strain>
    </source>
</reference>
<dbReference type="SUPFAM" id="SSF141986">
    <property type="entry name" value="LD-carboxypeptidase A C-terminal domain-like"/>
    <property type="match status" value="1"/>
</dbReference>
<organism evidence="8 9">
    <name type="scientific">Pseudomonas typographi</name>
    <dbReference type="NCBI Taxonomy" id="2715964"/>
    <lineage>
        <taxon>Bacteria</taxon>
        <taxon>Pseudomonadati</taxon>
        <taxon>Pseudomonadota</taxon>
        <taxon>Gammaproteobacteria</taxon>
        <taxon>Pseudomonadales</taxon>
        <taxon>Pseudomonadaceae</taxon>
        <taxon>Pseudomonas</taxon>
    </lineage>
</organism>
<evidence type="ECO:0000259" key="6">
    <source>
        <dbReference type="Pfam" id="PF02016"/>
    </source>
</evidence>
<dbReference type="Proteomes" id="UP000805841">
    <property type="component" value="Unassembled WGS sequence"/>
</dbReference>
<evidence type="ECO:0000313" key="8">
    <source>
        <dbReference type="EMBL" id="MBD1600949.1"/>
    </source>
</evidence>
<evidence type="ECO:0000256" key="4">
    <source>
        <dbReference type="ARBA" id="ARBA00022801"/>
    </source>
</evidence>
<dbReference type="InterPro" id="IPR027478">
    <property type="entry name" value="LdcA_N"/>
</dbReference>
<dbReference type="Pfam" id="PF02016">
    <property type="entry name" value="Peptidase_S66"/>
    <property type="match status" value="1"/>
</dbReference>
<feature type="domain" description="LD-carboxypeptidase N-terminal" evidence="6">
    <location>
        <begin position="16"/>
        <end position="130"/>
    </location>
</feature>
<evidence type="ECO:0000259" key="7">
    <source>
        <dbReference type="Pfam" id="PF17676"/>
    </source>
</evidence>
<keyword evidence="2" id="KW-0121">Carboxypeptidase</keyword>
<dbReference type="RefSeq" id="WP_190423715.1">
    <property type="nucleotide sequence ID" value="NZ_JAAOCA010000027.1"/>
</dbReference>
<sequence length="304" mass="32143">MALTLPARLPQGGQLGLIAPAGPGSLDAEQAQAWAAGHGYGLKVYPGVFEKTGYLAGSDATRLADLHAAFEDPAIDAILCLRGGYGTPRLLERIDYPLIARHPKPFVGYSDITALHVAFIQRAGLLTFHGPLFRSELLLHQQPGEAALLRMLRGELGEGDLIAHPAGWPLATLAGGSAEGPLLGGNLAVLCATLGTPWAIDTKGVVLFIEDVNEPLYRLDRLLTQLRLAGKLRSLAGVLVGDFAGVTLEQLCPLLEECFAPLGIPVLAGWRSGHCQPNLTLPLGARVELDADAQRVTLKQAVVS</sequence>
<dbReference type="InterPro" id="IPR003507">
    <property type="entry name" value="S66_fam"/>
</dbReference>
<keyword evidence="3" id="KW-0645">Protease</keyword>